<dbReference type="SUPFAM" id="SSF54909">
    <property type="entry name" value="Dimeric alpha+beta barrel"/>
    <property type="match status" value="1"/>
</dbReference>
<protein>
    <recommendedName>
        <fullName evidence="2">YCII-related domain-containing protein</fullName>
    </recommendedName>
</protein>
<accession>A0A2S8GK87</accession>
<dbReference type="Proteomes" id="UP000237819">
    <property type="component" value="Unassembled WGS sequence"/>
</dbReference>
<evidence type="ECO:0000313" key="4">
    <source>
        <dbReference type="Proteomes" id="UP000237819"/>
    </source>
</evidence>
<name>A0A2S8GK87_9BACT</name>
<dbReference type="PANTHER" id="PTHR35174">
    <property type="entry name" value="BLL7171 PROTEIN-RELATED"/>
    <property type="match status" value="1"/>
</dbReference>
<organism evidence="3 4">
    <name type="scientific">Blastopirellula marina</name>
    <dbReference type="NCBI Taxonomy" id="124"/>
    <lineage>
        <taxon>Bacteria</taxon>
        <taxon>Pseudomonadati</taxon>
        <taxon>Planctomycetota</taxon>
        <taxon>Planctomycetia</taxon>
        <taxon>Pirellulales</taxon>
        <taxon>Pirellulaceae</taxon>
        <taxon>Blastopirellula</taxon>
    </lineage>
</organism>
<evidence type="ECO:0000259" key="2">
    <source>
        <dbReference type="Pfam" id="PF03795"/>
    </source>
</evidence>
<proteinExistence type="inferred from homology"/>
<gene>
    <name evidence="3" type="ORF">C5Y93_17335</name>
</gene>
<dbReference type="RefSeq" id="WP_105336699.1">
    <property type="nucleotide sequence ID" value="NZ_PUHZ01000017.1"/>
</dbReference>
<dbReference type="AlphaFoldDB" id="A0A2S8GK87"/>
<reference evidence="3 4" key="1">
    <citation type="submission" date="2018-02" db="EMBL/GenBank/DDBJ databases">
        <title>Comparative genomes isolates from brazilian mangrove.</title>
        <authorList>
            <person name="Araujo J.E."/>
            <person name="Taketani R.G."/>
            <person name="Silva M.C.P."/>
            <person name="Loureco M.V."/>
            <person name="Andreote F.D."/>
        </authorList>
    </citation>
    <scope>NUCLEOTIDE SEQUENCE [LARGE SCALE GENOMIC DNA]</scope>
    <source>
        <strain evidence="3 4">Nap-Phe MGV</strain>
    </source>
</reference>
<evidence type="ECO:0000313" key="3">
    <source>
        <dbReference type="EMBL" id="PQO44857.1"/>
    </source>
</evidence>
<comment type="similarity">
    <text evidence="1">Belongs to the YciI family.</text>
</comment>
<dbReference type="OrthoDB" id="9807535at2"/>
<dbReference type="PANTHER" id="PTHR35174:SF3">
    <property type="entry name" value="BLL7171 PROTEIN"/>
    <property type="match status" value="1"/>
</dbReference>
<sequence length="118" mass="13000">MKYILLMYHTEGVFSQDEMPEQMEISLDICRQLHAKGQFLGASPLLPIDTATSVRSSSGRLEVHDGPFAETKEQLGGYVLIDVPNLDDAIEVAQTFPAAKRGTVEIRPLFELAGIPQV</sequence>
<comment type="caution">
    <text evidence="3">The sequence shown here is derived from an EMBL/GenBank/DDBJ whole genome shotgun (WGS) entry which is preliminary data.</text>
</comment>
<evidence type="ECO:0000256" key="1">
    <source>
        <dbReference type="ARBA" id="ARBA00007689"/>
    </source>
</evidence>
<dbReference type="Pfam" id="PF03795">
    <property type="entry name" value="YCII"/>
    <property type="match status" value="1"/>
</dbReference>
<dbReference type="InterPro" id="IPR011008">
    <property type="entry name" value="Dimeric_a/b-barrel"/>
</dbReference>
<dbReference type="EMBL" id="PUHZ01000017">
    <property type="protein sequence ID" value="PQO44857.1"/>
    <property type="molecule type" value="Genomic_DNA"/>
</dbReference>
<dbReference type="InterPro" id="IPR005545">
    <property type="entry name" value="YCII"/>
</dbReference>
<feature type="domain" description="YCII-related" evidence="2">
    <location>
        <begin position="1"/>
        <end position="112"/>
    </location>
</feature>
<dbReference type="Gene3D" id="3.30.70.1060">
    <property type="entry name" value="Dimeric alpha+beta barrel"/>
    <property type="match status" value="1"/>
</dbReference>